<dbReference type="EMBL" id="GBEZ01025895">
    <property type="protein sequence ID" value="JAC61245.1"/>
    <property type="molecule type" value="Transcribed_RNA"/>
</dbReference>
<gene>
    <name evidence="1" type="ORF">TSPGSL018_26767</name>
</gene>
<protein>
    <submittedName>
        <fullName evidence="1">Uncharacterized protein</fullName>
    </submittedName>
</protein>
<name>A0A061QS30_9CHLO</name>
<sequence>GTVQSARLAASLLVALERLPGEGAPARRAGQERGPVEVRHHAGVEYLDLGGLPREDALSNAVTEADGLRGVGWVRELL</sequence>
<dbReference type="AlphaFoldDB" id="A0A061QS30"/>
<reference evidence="1" key="1">
    <citation type="submission" date="2014-05" db="EMBL/GenBank/DDBJ databases">
        <title>The transcriptome of the halophilic microalga Tetraselmis sp. GSL018 isolated from the Great Salt Lake, Utah.</title>
        <authorList>
            <person name="Jinkerson R.E."/>
            <person name="D'Adamo S."/>
            <person name="Posewitz M.C."/>
        </authorList>
    </citation>
    <scope>NUCLEOTIDE SEQUENCE</scope>
    <source>
        <strain evidence="1">GSL018</strain>
    </source>
</reference>
<feature type="non-terminal residue" evidence="1">
    <location>
        <position position="78"/>
    </location>
</feature>
<feature type="non-terminal residue" evidence="1">
    <location>
        <position position="1"/>
    </location>
</feature>
<organism evidence="1">
    <name type="scientific">Tetraselmis sp. GSL018</name>
    <dbReference type="NCBI Taxonomy" id="582737"/>
    <lineage>
        <taxon>Eukaryota</taxon>
        <taxon>Viridiplantae</taxon>
        <taxon>Chlorophyta</taxon>
        <taxon>core chlorophytes</taxon>
        <taxon>Chlorodendrophyceae</taxon>
        <taxon>Chlorodendrales</taxon>
        <taxon>Chlorodendraceae</taxon>
        <taxon>Tetraselmis</taxon>
    </lineage>
</organism>
<proteinExistence type="predicted"/>
<evidence type="ECO:0000313" key="1">
    <source>
        <dbReference type="EMBL" id="JAC61245.1"/>
    </source>
</evidence>
<accession>A0A061QS30</accession>